<organism evidence="9 10">
    <name type="scientific">Hyalella azteca</name>
    <name type="common">Amphipod</name>
    <dbReference type="NCBI Taxonomy" id="294128"/>
    <lineage>
        <taxon>Eukaryota</taxon>
        <taxon>Metazoa</taxon>
        <taxon>Ecdysozoa</taxon>
        <taxon>Arthropoda</taxon>
        <taxon>Crustacea</taxon>
        <taxon>Multicrustacea</taxon>
        <taxon>Malacostraca</taxon>
        <taxon>Eumalacostraca</taxon>
        <taxon>Peracarida</taxon>
        <taxon>Amphipoda</taxon>
        <taxon>Senticaudata</taxon>
        <taxon>Talitrida</taxon>
        <taxon>Talitroidea</taxon>
        <taxon>Hyalellidae</taxon>
        <taxon>Hyalella</taxon>
    </lineage>
</organism>
<dbReference type="Gene3D" id="3.30.70.1470">
    <property type="entry name" value="Caspase-like"/>
    <property type="match status" value="1"/>
</dbReference>
<dbReference type="InterPro" id="IPR016129">
    <property type="entry name" value="Caspase_his_AS"/>
</dbReference>
<dbReference type="InterPro" id="IPR001309">
    <property type="entry name" value="Pept_C14_p20"/>
</dbReference>
<dbReference type="PROSITE" id="PS01122">
    <property type="entry name" value="CASPASE_CYS"/>
    <property type="match status" value="1"/>
</dbReference>
<keyword evidence="4" id="KW-0788">Thiol protease</keyword>
<dbReference type="InterPro" id="IPR011600">
    <property type="entry name" value="Pept_C14_caspase"/>
</dbReference>
<dbReference type="CDD" id="cd00032">
    <property type="entry name" value="CASc"/>
    <property type="match status" value="1"/>
</dbReference>
<dbReference type="SUPFAM" id="SSF52129">
    <property type="entry name" value="Caspase-like"/>
    <property type="match status" value="1"/>
</dbReference>
<evidence type="ECO:0000313" key="9">
    <source>
        <dbReference type="Proteomes" id="UP000694843"/>
    </source>
</evidence>
<dbReference type="GO" id="GO:0006508">
    <property type="term" value="P:proteolysis"/>
    <property type="evidence" value="ECO:0007669"/>
    <property type="project" value="UniProtKB-KW"/>
</dbReference>
<dbReference type="InterPro" id="IPR029030">
    <property type="entry name" value="Caspase-like_dom_sf"/>
</dbReference>
<dbReference type="InterPro" id="IPR002138">
    <property type="entry name" value="Pept_C14_p10"/>
</dbReference>
<dbReference type="RefSeq" id="XP_018027427.1">
    <property type="nucleotide sequence ID" value="XM_018171938.2"/>
</dbReference>
<gene>
    <name evidence="10" type="primary">LOC108682710</name>
</gene>
<dbReference type="PRINTS" id="PR00376">
    <property type="entry name" value="IL1BCENZYME"/>
</dbReference>
<evidence type="ECO:0000256" key="3">
    <source>
        <dbReference type="ARBA" id="ARBA00022801"/>
    </source>
</evidence>
<dbReference type="Proteomes" id="UP000694843">
    <property type="component" value="Unplaced"/>
</dbReference>
<keyword evidence="3" id="KW-0378">Hydrolase</keyword>
<dbReference type="PANTHER" id="PTHR10454:SF232">
    <property type="entry name" value="AT03047P-RELATED"/>
    <property type="match status" value="1"/>
</dbReference>
<dbReference type="OrthoDB" id="6116485at2759"/>
<evidence type="ECO:0000256" key="2">
    <source>
        <dbReference type="ARBA" id="ARBA00022670"/>
    </source>
</evidence>
<dbReference type="InterPro" id="IPR033139">
    <property type="entry name" value="Caspase_cys_AS"/>
</dbReference>
<comment type="similarity">
    <text evidence="1 6">Belongs to the peptidase C14A family.</text>
</comment>
<evidence type="ECO:0000256" key="1">
    <source>
        <dbReference type="ARBA" id="ARBA00010134"/>
    </source>
</evidence>
<dbReference type="GO" id="GO:0006915">
    <property type="term" value="P:apoptotic process"/>
    <property type="evidence" value="ECO:0007669"/>
    <property type="project" value="TreeGrafter"/>
</dbReference>
<dbReference type="Pfam" id="PF00656">
    <property type="entry name" value="Peptidase_C14"/>
    <property type="match status" value="1"/>
</dbReference>
<keyword evidence="5" id="KW-0865">Zymogen</keyword>
<dbReference type="AlphaFoldDB" id="A0A8B7PQ71"/>
<dbReference type="SMART" id="SM00115">
    <property type="entry name" value="CASc"/>
    <property type="match status" value="1"/>
</dbReference>
<dbReference type="InterPro" id="IPR015917">
    <property type="entry name" value="Pept_C14A"/>
</dbReference>
<evidence type="ECO:0000313" key="10">
    <source>
        <dbReference type="RefSeq" id="XP_018027427.1"/>
    </source>
</evidence>
<dbReference type="InterPro" id="IPR002398">
    <property type="entry name" value="Pept_C14"/>
</dbReference>
<dbReference type="Gene3D" id="3.40.50.1460">
    <property type="match status" value="1"/>
</dbReference>
<sequence length="403" mass="45937">MEGENVRAEKNDPMIENLGLDQVSLSSKAECVSNSVACLSLNEKEFKETLSNGQLKCEDDDNSKPHDLADARGQGFLPLPAYGSSTGQSRRVIPAHTPWKNLYYKMDSQKRGYCLVFNHKNFHPNLDMETRFGTDKDRDDIVNFFTTELNFTVQVFNDLTLDSLKKQLDYYALKDHSAYDCLVVFFLSHGEDGVFYAQDAAFRHDELFDVFDGTNCPTLAGKPKIFFIQACRGGQMDRGVLMVEQTDSPGSEYKLPVTADYFTMWSTVPGYYSWRRIRVPTPNLDPITKGSWFIQSLLKVLRSHVTQYDLGSLHVLVNQHMIAEYESKTPSKPATDKMKQVSSFVSTGTHLLHFFPISEVSLHNNEPAKPGTTEPNAECHKKKRFGIVSDYFRARWRRLKKFS</sequence>
<dbReference type="GeneID" id="108682710"/>
<dbReference type="GO" id="GO:0043525">
    <property type="term" value="P:positive regulation of neuron apoptotic process"/>
    <property type="evidence" value="ECO:0007669"/>
    <property type="project" value="TreeGrafter"/>
</dbReference>
<protein>
    <submittedName>
        <fullName evidence="10">Caspase-1 isoform X1</fullName>
    </submittedName>
</protein>
<dbReference type="PROSITE" id="PS01121">
    <property type="entry name" value="CASPASE_HIS"/>
    <property type="match status" value="1"/>
</dbReference>
<dbReference type="KEGG" id="hazt:108682710"/>
<feature type="domain" description="Caspase family p20" evidence="8">
    <location>
        <begin position="110"/>
        <end position="235"/>
    </location>
</feature>
<dbReference type="PROSITE" id="PS50208">
    <property type="entry name" value="CASPASE_P20"/>
    <property type="match status" value="1"/>
</dbReference>
<evidence type="ECO:0000259" key="8">
    <source>
        <dbReference type="PROSITE" id="PS50208"/>
    </source>
</evidence>
<evidence type="ECO:0000256" key="6">
    <source>
        <dbReference type="RuleBase" id="RU003971"/>
    </source>
</evidence>
<name>A0A8B7PQ71_HYAAZ</name>
<dbReference type="GO" id="GO:0004197">
    <property type="term" value="F:cysteine-type endopeptidase activity"/>
    <property type="evidence" value="ECO:0007669"/>
    <property type="project" value="InterPro"/>
</dbReference>
<evidence type="ECO:0000259" key="7">
    <source>
        <dbReference type="PROSITE" id="PS50207"/>
    </source>
</evidence>
<evidence type="ECO:0000256" key="5">
    <source>
        <dbReference type="ARBA" id="ARBA00023145"/>
    </source>
</evidence>
<accession>A0A8B7PQ71</accession>
<proteinExistence type="inferred from homology"/>
<dbReference type="GO" id="GO:0005737">
    <property type="term" value="C:cytoplasm"/>
    <property type="evidence" value="ECO:0007669"/>
    <property type="project" value="TreeGrafter"/>
</dbReference>
<evidence type="ECO:0000256" key="4">
    <source>
        <dbReference type="ARBA" id="ARBA00022807"/>
    </source>
</evidence>
<dbReference type="PROSITE" id="PS50207">
    <property type="entry name" value="CASPASE_P10"/>
    <property type="match status" value="1"/>
</dbReference>
<reference evidence="10" key="1">
    <citation type="submission" date="2025-08" db="UniProtKB">
        <authorList>
            <consortium name="RefSeq"/>
        </authorList>
    </citation>
    <scope>IDENTIFICATION</scope>
    <source>
        <tissue evidence="10">Whole organism</tissue>
    </source>
</reference>
<keyword evidence="2" id="KW-0645">Protease</keyword>
<dbReference type="OMA" id="YESNASH"/>
<keyword evidence="9" id="KW-1185">Reference proteome</keyword>
<dbReference type="PANTHER" id="PTHR10454">
    <property type="entry name" value="CASPASE"/>
    <property type="match status" value="1"/>
</dbReference>
<feature type="domain" description="Caspase family p10" evidence="7">
    <location>
        <begin position="251"/>
        <end position="356"/>
    </location>
</feature>